<feature type="compositionally biased region" description="Acidic residues" evidence="2">
    <location>
        <begin position="397"/>
        <end position="410"/>
    </location>
</feature>
<dbReference type="Proteomes" id="UP001163046">
    <property type="component" value="Unassembled WGS sequence"/>
</dbReference>
<evidence type="ECO:0000256" key="2">
    <source>
        <dbReference type="SAM" id="MobiDB-lite"/>
    </source>
</evidence>
<feature type="region of interest" description="Disordered" evidence="2">
    <location>
        <begin position="335"/>
        <end position="363"/>
    </location>
</feature>
<evidence type="ECO:0000313" key="4">
    <source>
        <dbReference type="EMBL" id="KAJ7394564.1"/>
    </source>
</evidence>
<evidence type="ECO:0000259" key="3">
    <source>
        <dbReference type="PROSITE" id="PS50157"/>
    </source>
</evidence>
<dbReference type="PROSITE" id="PS50157">
    <property type="entry name" value="ZINC_FINGER_C2H2_2"/>
    <property type="match status" value="1"/>
</dbReference>
<protein>
    <recommendedName>
        <fullName evidence="3">C2H2-type domain-containing protein</fullName>
    </recommendedName>
</protein>
<dbReference type="Gene3D" id="3.30.160.60">
    <property type="entry name" value="Classic Zinc Finger"/>
    <property type="match status" value="1"/>
</dbReference>
<proteinExistence type="predicted"/>
<dbReference type="OrthoDB" id="5984708at2759"/>
<dbReference type="InterPro" id="IPR013087">
    <property type="entry name" value="Znf_C2H2_type"/>
</dbReference>
<accession>A0A9X0A846</accession>
<comment type="caution">
    <text evidence="4">The sequence shown here is derived from an EMBL/GenBank/DDBJ whole genome shotgun (WGS) entry which is preliminary data.</text>
</comment>
<sequence length="610" mass="68309">MAVLSKTFEATTSNQHSSLKQEISLICNKLFFETFPDAILQLKPFCSLSSCWEIQYLLCRYLHRDMALHDINASRMAVPVFQSLEKYFKMIDLKDIKVIEHLVIFKTAITSLCFRDKCSVETNFSRALFAGHYKTNRKIKICTRDGDDFSLSGKENRTNKFIPSMGNRLPVLRLRGGAGGDEEKWLCDICGKSLVSKRNLDQHVDSIHGNHPDFTCITTADELLNWKCNTCNNFLSSKQRVISNLAKTHGKTSLLGQELKQTLNSRTTLWRRKRSADGCFVPEQSSSIAYFEQSLTSESCSTIVNELPVPEGVPVSSALSFNNFSQTISGEELQNFAPNTHGQNEPTEISGQNNEDISNCPDSSNSDFDSISCMDASYTSDSDCSTSSNHTDYSSSETEDTSSDESDSEQQQDKSKPVSPDNVKVLSEKEKLSLLILSYIAKFKLSGSASVDLLDLLKLIAPEDTTLQSLTLSEIKETLGDCIINVYDYCGKCFAIFPKDENIYQCNTADSGGNQCTGLRYRGSLRNQAKKQRTLYFVTVSLEQHLTKLLERGDIWAKIQQYKNKPNSTSIRDIVDGRVYKKFKESGGFLANGDNLTLLFNTDGIPLYKS</sequence>
<reference evidence="4" key="1">
    <citation type="submission" date="2023-01" db="EMBL/GenBank/DDBJ databases">
        <title>Genome assembly of the deep-sea coral Lophelia pertusa.</title>
        <authorList>
            <person name="Herrera S."/>
            <person name="Cordes E."/>
        </authorList>
    </citation>
    <scope>NUCLEOTIDE SEQUENCE</scope>
    <source>
        <strain evidence="4">USNM1676648</strain>
        <tissue evidence="4">Polyp</tissue>
    </source>
</reference>
<feature type="compositionally biased region" description="Polar residues" evidence="2">
    <location>
        <begin position="336"/>
        <end position="363"/>
    </location>
</feature>
<keyword evidence="5" id="KW-1185">Reference proteome</keyword>
<organism evidence="4 5">
    <name type="scientific">Desmophyllum pertusum</name>
    <dbReference type="NCBI Taxonomy" id="174260"/>
    <lineage>
        <taxon>Eukaryota</taxon>
        <taxon>Metazoa</taxon>
        <taxon>Cnidaria</taxon>
        <taxon>Anthozoa</taxon>
        <taxon>Hexacorallia</taxon>
        <taxon>Scleractinia</taxon>
        <taxon>Caryophylliina</taxon>
        <taxon>Caryophylliidae</taxon>
        <taxon>Desmophyllum</taxon>
    </lineage>
</organism>
<dbReference type="GO" id="GO:0008270">
    <property type="term" value="F:zinc ion binding"/>
    <property type="evidence" value="ECO:0007669"/>
    <property type="project" value="UniProtKB-KW"/>
</dbReference>
<feature type="region of interest" description="Disordered" evidence="2">
    <location>
        <begin position="378"/>
        <end position="422"/>
    </location>
</feature>
<keyword evidence="1" id="KW-0863">Zinc-finger</keyword>
<dbReference type="PROSITE" id="PS00028">
    <property type="entry name" value="ZINC_FINGER_C2H2_1"/>
    <property type="match status" value="1"/>
</dbReference>
<evidence type="ECO:0000313" key="5">
    <source>
        <dbReference type="Proteomes" id="UP001163046"/>
    </source>
</evidence>
<feature type="domain" description="C2H2-type" evidence="3">
    <location>
        <begin position="185"/>
        <end position="213"/>
    </location>
</feature>
<dbReference type="EMBL" id="MU825396">
    <property type="protein sequence ID" value="KAJ7394564.1"/>
    <property type="molecule type" value="Genomic_DNA"/>
</dbReference>
<evidence type="ECO:0000256" key="1">
    <source>
        <dbReference type="PROSITE-ProRule" id="PRU00042"/>
    </source>
</evidence>
<name>A0A9X0A846_9CNID</name>
<feature type="compositionally biased region" description="Low complexity" evidence="2">
    <location>
        <begin position="378"/>
        <end position="396"/>
    </location>
</feature>
<gene>
    <name evidence="4" type="ORF">OS493_000380</name>
</gene>
<dbReference type="AlphaFoldDB" id="A0A9X0A846"/>
<keyword evidence="1" id="KW-0862">Zinc</keyword>
<keyword evidence="1" id="KW-0479">Metal-binding</keyword>